<evidence type="ECO:0008006" key="3">
    <source>
        <dbReference type="Google" id="ProtNLM"/>
    </source>
</evidence>
<dbReference type="HOGENOM" id="CLU_1545891_0_0_9"/>
<evidence type="ECO:0000313" key="2">
    <source>
        <dbReference type="Proteomes" id="UP000007887"/>
    </source>
</evidence>
<name>I0GSK5_SELRL</name>
<reference evidence="1 2" key="1">
    <citation type="submission" date="2011-10" db="EMBL/GenBank/DDBJ databases">
        <title>Whole genome sequence of Selenomonas ruminantium subsp. lactilytica TAM6421.</title>
        <authorList>
            <person name="Oguchi A."/>
            <person name="Ankai A."/>
            <person name="Kaneko J."/>
            <person name="Yamada-Narita S."/>
            <person name="Fukui S."/>
            <person name="Takahashi M."/>
            <person name="Onodera T."/>
            <person name="Kojima S."/>
            <person name="Fushimi T."/>
            <person name="Abe N."/>
            <person name="Kamio Y."/>
            <person name="Yamazaki S."/>
            <person name="Fujita N."/>
        </authorList>
    </citation>
    <scope>NUCLEOTIDE SEQUENCE [LARGE SCALE GENOMIC DNA]</scope>
    <source>
        <strain evidence="2">NBRC 103574 / TAM6421</strain>
    </source>
</reference>
<dbReference type="PATRIC" id="fig|927704.6.peg.2107"/>
<protein>
    <recommendedName>
        <fullName evidence="3">Prepilin-type N-terminal cleavage/methylation domain-containing protein</fullName>
    </recommendedName>
</protein>
<proteinExistence type="predicted"/>
<dbReference type="KEGG" id="sri:SELR_20340"/>
<dbReference type="Proteomes" id="UP000007887">
    <property type="component" value="Chromosome"/>
</dbReference>
<dbReference type="eggNOG" id="ENOG5033XZP">
    <property type="taxonomic scope" value="Bacteria"/>
</dbReference>
<gene>
    <name evidence="1" type="ordered locus">SELR_20340</name>
</gene>
<dbReference type="RefSeq" id="WP_014425172.1">
    <property type="nucleotide sequence ID" value="NC_017068.1"/>
</dbReference>
<dbReference type="EMBL" id="AP012292">
    <property type="protein sequence ID" value="BAL83742.1"/>
    <property type="molecule type" value="Genomic_DNA"/>
</dbReference>
<dbReference type="AlphaFoldDB" id="I0GSK5"/>
<dbReference type="OrthoDB" id="1665528at2"/>
<organism evidence="1 2">
    <name type="scientific">Selenomonas ruminantium subsp. lactilytica (strain NBRC 103574 / TAM6421)</name>
    <dbReference type="NCBI Taxonomy" id="927704"/>
    <lineage>
        <taxon>Bacteria</taxon>
        <taxon>Bacillati</taxon>
        <taxon>Bacillota</taxon>
        <taxon>Negativicutes</taxon>
        <taxon>Selenomonadales</taxon>
        <taxon>Selenomonadaceae</taxon>
        <taxon>Selenomonas</taxon>
    </lineage>
</organism>
<sequence length="177" mass="20768">MLSIRRREAGFMLWEMMLVAMVILLFSAQAIPRGFKIYRQMVVEYEAEELLADIRHCQALNRLVRDRGWKYGAQKPEEKFARLDLLQDGSRLTGGNRYIMHYHVYYPGVQIEKINKQGDFPHEHNNTQISFEVNGWTHLETDMGLMTLLVYFKGYPREGRRIIISKGGRIRMERGGS</sequence>
<accession>I0GSK5</accession>
<evidence type="ECO:0000313" key="1">
    <source>
        <dbReference type="EMBL" id="BAL83742.1"/>
    </source>
</evidence>